<evidence type="ECO:0000313" key="3">
    <source>
        <dbReference type="EMBL" id="MFC1573264.1"/>
    </source>
</evidence>
<dbReference type="PANTHER" id="PTHR43317">
    <property type="entry name" value="THERMOSPERMINE SYNTHASE ACAULIS5"/>
    <property type="match status" value="1"/>
</dbReference>
<evidence type="ECO:0000313" key="4">
    <source>
        <dbReference type="Proteomes" id="UP001593833"/>
    </source>
</evidence>
<dbReference type="PANTHER" id="PTHR43317:SF1">
    <property type="entry name" value="THERMOSPERMINE SYNTHASE ACAULIS5"/>
    <property type="match status" value="1"/>
</dbReference>
<accession>A0ABV6YM57</accession>
<keyword evidence="1" id="KW-0620">Polyamine biosynthesis</keyword>
<feature type="region of interest" description="Disordered" evidence="2">
    <location>
        <begin position="41"/>
        <end position="61"/>
    </location>
</feature>
<keyword evidence="4" id="KW-1185">Reference proteome</keyword>
<protein>
    <submittedName>
        <fullName evidence="3">Spermidine synthase</fullName>
    </submittedName>
</protein>
<name>A0ABV6YM57_UNCEI</name>
<organism evidence="3 4">
    <name type="scientific">Eiseniibacteriota bacterium</name>
    <dbReference type="NCBI Taxonomy" id="2212470"/>
    <lineage>
        <taxon>Bacteria</taxon>
        <taxon>Candidatus Eiseniibacteriota</taxon>
    </lineage>
</organism>
<dbReference type="Gene3D" id="3.40.50.150">
    <property type="entry name" value="Vaccinia Virus protein VP39"/>
    <property type="match status" value="1"/>
</dbReference>
<dbReference type="SUPFAM" id="SSF53335">
    <property type="entry name" value="S-adenosyl-L-methionine-dependent methyltransferases"/>
    <property type="match status" value="1"/>
</dbReference>
<evidence type="ECO:0000256" key="1">
    <source>
        <dbReference type="ARBA" id="ARBA00023115"/>
    </source>
</evidence>
<feature type="non-terminal residue" evidence="3">
    <location>
        <position position="1"/>
    </location>
</feature>
<dbReference type="EMBL" id="JBHPKH010000107">
    <property type="protein sequence ID" value="MFC1573264.1"/>
    <property type="molecule type" value="Genomic_DNA"/>
</dbReference>
<dbReference type="Proteomes" id="UP001593833">
    <property type="component" value="Unassembled WGS sequence"/>
</dbReference>
<proteinExistence type="predicted"/>
<reference evidence="3 4" key="1">
    <citation type="submission" date="2024-09" db="EMBL/GenBank/DDBJ databases">
        <authorList>
            <person name="D'Angelo T."/>
        </authorList>
    </citation>
    <scope>NUCLEOTIDE SEQUENCE [LARGE SCALE GENOMIC DNA]</scope>
    <source>
        <strain evidence="3">SAG AM-320-E07</strain>
    </source>
</reference>
<comment type="caution">
    <text evidence="3">The sequence shown here is derived from an EMBL/GenBank/DDBJ whole genome shotgun (WGS) entry which is preliminary data.</text>
</comment>
<sequence length="278" mass="31121">TLSYWRNFYGVLRVEQRRMGESMIPTRTHFLLHGKTCHGLQPVPERARDQPTGYYTPRSGAGLAIRHHPRRTSPTGSAEEMRIGVLGLGVGTLAVYGREGDCLRFYEINPDVTMIARDLGLFTFLQDCDGDHDIVMGDARVSLERELRESGSQKFDVLVIDCFSGDAIPAHLLTKEAFELYVRHLRAPNSALAVHLTNEVLDLVPVVWQLASALGLDAAHVSAQGEPFGFPSDWMVLTPGSNYLRPVTEVDNAVWSDVGSRRVHLWTDDYHNLLEVLR</sequence>
<dbReference type="InterPro" id="IPR029063">
    <property type="entry name" value="SAM-dependent_MTases_sf"/>
</dbReference>
<gene>
    <name evidence="3" type="ORF">ACFL6M_06665</name>
</gene>
<evidence type="ECO:0000256" key="2">
    <source>
        <dbReference type="SAM" id="MobiDB-lite"/>
    </source>
</evidence>